<dbReference type="InterPro" id="IPR020825">
    <property type="entry name" value="Phe-tRNA_synthase-like_B3/B4"/>
</dbReference>
<reference evidence="2 3" key="1">
    <citation type="submission" date="2024-08" db="EMBL/GenBank/DDBJ databases">
        <title>Two novel Cytobacillus novel species.</title>
        <authorList>
            <person name="Liu G."/>
        </authorList>
    </citation>
    <scope>NUCLEOTIDE SEQUENCE [LARGE SCALE GENOMIC DNA]</scope>
    <source>
        <strain evidence="2 3">FJAT-53684</strain>
    </source>
</reference>
<dbReference type="SUPFAM" id="SSF56037">
    <property type="entry name" value="PheT/TilS domain"/>
    <property type="match status" value="1"/>
</dbReference>
<feature type="domain" description="B3/B4 tRNA-binding" evidence="1">
    <location>
        <begin position="62"/>
        <end position="212"/>
    </location>
</feature>
<evidence type="ECO:0000313" key="2">
    <source>
        <dbReference type="EMBL" id="MFE8696181.1"/>
    </source>
</evidence>
<dbReference type="Proteomes" id="UP001601058">
    <property type="component" value="Unassembled WGS sequence"/>
</dbReference>
<dbReference type="SMART" id="SM00873">
    <property type="entry name" value="B3_4"/>
    <property type="match status" value="1"/>
</dbReference>
<dbReference type="Pfam" id="PF03483">
    <property type="entry name" value="B3_4"/>
    <property type="match status" value="1"/>
</dbReference>
<sequence length="222" mass="25425">MEIRNSLELCSLLPNFQIGVIHYHNIQVGASPQMVKGRLQMFQESLFFDLEEKNVTDLEGIKEWRQIFKACGKDPNRYRHSAEALYRRVKKQNYLQPVNSSIDLNNFFSLQYEIPIGIYDTDKLKGEVVIRLGDDGEEYIGLNGRSNSLHHLMVSVDDEGPFGSPFVDSERTCVTESTKNAVQIVYLRHSMPIDEAKQMIESLMNMFVQVHGGESEFEIIGC</sequence>
<name>A0ABW6JWG7_9BACI</name>
<comment type="caution">
    <text evidence="2">The sequence shown here is derived from an EMBL/GenBank/DDBJ whole genome shotgun (WGS) entry which is preliminary data.</text>
</comment>
<proteinExistence type="predicted"/>
<dbReference type="Gene3D" id="3.50.40.10">
    <property type="entry name" value="Phenylalanyl-trna Synthetase, Chain B, domain 3"/>
    <property type="match status" value="1"/>
</dbReference>
<dbReference type="RefSeq" id="WP_389217661.1">
    <property type="nucleotide sequence ID" value="NZ_JBIACJ010000003.1"/>
</dbReference>
<dbReference type="EMBL" id="JBIACJ010000003">
    <property type="protein sequence ID" value="MFE8696181.1"/>
    <property type="molecule type" value="Genomic_DNA"/>
</dbReference>
<accession>A0ABW6JWG7</accession>
<dbReference type="PANTHER" id="PTHR39209:SF2">
    <property type="entry name" value="CYTOPLASMIC PROTEIN"/>
    <property type="match status" value="1"/>
</dbReference>
<dbReference type="PANTHER" id="PTHR39209">
    <property type="match status" value="1"/>
</dbReference>
<keyword evidence="3" id="KW-1185">Reference proteome</keyword>
<evidence type="ECO:0000313" key="3">
    <source>
        <dbReference type="Proteomes" id="UP001601058"/>
    </source>
</evidence>
<evidence type="ECO:0000259" key="1">
    <source>
        <dbReference type="SMART" id="SM00873"/>
    </source>
</evidence>
<protein>
    <submittedName>
        <fullName evidence="2">B3/4 domain-containing protein</fullName>
    </submittedName>
</protein>
<gene>
    <name evidence="2" type="ORF">ACFYKT_07425</name>
</gene>
<organism evidence="2 3">
    <name type="scientific">Cytobacillus mangrovibacter</name>
    <dbReference type="NCBI Taxonomy" id="3299024"/>
    <lineage>
        <taxon>Bacteria</taxon>
        <taxon>Bacillati</taxon>
        <taxon>Bacillota</taxon>
        <taxon>Bacilli</taxon>
        <taxon>Bacillales</taxon>
        <taxon>Bacillaceae</taxon>
        <taxon>Cytobacillus</taxon>
    </lineage>
</organism>
<dbReference type="InterPro" id="IPR005146">
    <property type="entry name" value="B3/B4_tRNA-bd"/>
</dbReference>